<feature type="compositionally biased region" description="Polar residues" evidence="1">
    <location>
        <begin position="1"/>
        <end position="12"/>
    </location>
</feature>
<dbReference type="EnsemblMetazoa" id="AMIN014747-RA">
    <property type="protein sequence ID" value="AMIN014747-PA"/>
    <property type="gene ID" value="AMIN014747"/>
</dbReference>
<accession>A0A182WQ12</accession>
<name>A0A182WQ12_9DIPT</name>
<reference evidence="3" key="1">
    <citation type="submission" date="2013-03" db="EMBL/GenBank/DDBJ databases">
        <title>The Genome Sequence of Anopheles minimus MINIMUS1.</title>
        <authorList>
            <consortium name="The Broad Institute Genomics Platform"/>
            <person name="Neafsey D.E."/>
            <person name="Walton C."/>
            <person name="Walker B."/>
            <person name="Young S.K."/>
            <person name="Zeng Q."/>
            <person name="Gargeya S."/>
            <person name="Fitzgerald M."/>
            <person name="Haas B."/>
            <person name="Abouelleil A."/>
            <person name="Allen A.W."/>
            <person name="Alvarado L."/>
            <person name="Arachchi H.M."/>
            <person name="Berlin A.M."/>
            <person name="Chapman S.B."/>
            <person name="Gainer-Dewar J."/>
            <person name="Goldberg J."/>
            <person name="Griggs A."/>
            <person name="Gujja S."/>
            <person name="Hansen M."/>
            <person name="Howarth C."/>
            <person name="Imamovic A."/>
            <person name="Ireland A."/>
            <person name="Larimer J."/>
            <person name="McCowan C."/>
            <person name="Murphy C."/>
            <person name="Pearson M."/>
            <person name="Poon T.W."/>
            <person name="Priest M."/>
            <person name="Roberts A."/>
            <person name="Saif S."/>
            <person name="Shea T."/>
            <person name="Sisk P."/>
            <person name="Sykes S."/>
            <person name="Wortman J."/>
            <person name="Nusbaum C."/>
            <person name="Birren B."/>
        </authorList>
    </citation>
    <scope>NUCLEOTIDE SEQUENCE [LARGE SCALE GENOMIC DNA]</scope>
    <source>
        <strain evidence="3">MINIMUS1</strain>
    </source>
</reference>
<organism evidence="2 3">
    <name type="scientific">Anopheles minimus</name>
    <dbReference type="NCBI Taxonomy" id="112268"/>
    <lineage>
        <taxon>Eukaryota</taxon>
        <taxon>Metazoa</taxon>
        <taxon>Ecdysozoa</taxon>
        <taxon>Arthropoda</taxon>
        <taxon>Hexapoda</taxon>
        <taxon>Insecta</taxon>
        <taxon>Pterygota</taxon>
        <taxon>Neoptera</taxon>
        <taxon>Endopterygota</taxon>
        <taxon>Diptera</taxon>
        <taxon>Nematocera</taxon>
        <taxon>Culicoidea</taxon>
        <taxon>Culicidae</taxon>
        <taxon>Anophelinae</taxon>
        <taxon>Anopheles</taxon>
    </lineage>
</organism>
<proteinExistence type="predicted"/>
<sequence length="56" mass="6425">MPIWTMRTTRPVRSNHSRNRNGHASVPPRARYISVGPFGLGAENRFKIEAKRHLTV</sequence>
<dbReference type="VEuPathDB" id="VectorBase:AMIN014747"/>
<keyword evidence="3" id="KW-1185">Reference proteome</keyword>
<dbReference type="Proteomes" id="UP000075920">
    <property type="component" value="Unassembled WGS sequence"/>
</dbReference>
<dbReference type="AlphaFoldDB" id="A0A182WQ12"/>
<feature type="region of interest" description="Disordered" evidence="1">
    <location>
        <begin position="1"/>
        <end position="28"/>
    </location>
</feature>
<evidence type="ECO:0000313" key="2">
    <source>
        <dbReference type="EnsemblMetazoa" id="AMIN014747-PA"/>
    </source>
</evidence>
<evidence type="ECO:0000313" key="3">
    <source>
        <dbReference type="Proteomes" id="UP000075920"/>
    </source>
</evidence>
<evidence type="ECO:0000256" key="1">
    <source>
        <dbReference type="SAM" id="MobiDB-lite"/>
    </source>
</evidence>
<protein>
    <submittedName>
        <fullName evidence="2">Uncharacterized protein</fullName>
    </submittedName>
</protein>
<reference evidence="2" key="2">
    <citation type="submission" date="2020-05" db="UniProtKB">
        <authorList>
            <consortium name="EnsemblMetazoa"/>
        </authorList>
    </citation>
    <scope>IDENTIFICATION</scope>
    <source>
        <strain evidence="2">MINIMUS1</strain>
    </source>
</reference>